<keyword evidence="4" id="KW-1185">Reference proteome</keyword>
<dbReference type="PANTHER" id="PTHR37313">
    <property type="entry name" value="UPF0749 PROTEIN RV1825"/>
    <property type="match status" value="1"/>
</dbReference>
<dbReference type="Pfam" id="PF05949">
    <property type="entry name" value="DUF881"/>
    <property type="match status" value="1"/>
</dbReference>
<evidence type="ECO:0000256" key="1">
    <source>
        <dbReference type="ARBA" id="ARBA00009108"/>
    </source>
</evidence>
<proteinExistence type="inferred from homology"/>
<evidence type="ECO:0000313" key="4">
    <source>
        <dbReference type="Proteomes" id="UP001589627"/>
    </source>
</evidence>
<dbReference type="Gene3D" id="3.30.70.1880">
    <property type="entry name" value="Protein of unknown function DUF881"/>
    <property type="match status" value="1"/>
</dbReference>
<dbReference type="EMBL" id="JBHLZP010000433">
    <property type="protein sequence ID" value="MFB9837859.1"/>
    <property type="molecule type" value="Genomic_DNA"/>
</dbReference>
<sequence length="241" mass="25301">MSERTGEPEASSGEEGVPGARKGLLRPRLNRGQAIVAVLCAVLGFAVAAQVRSNDKDTKFATARQDELVGILGDLSQRSDRLRSDIRDLDATKSGLEHDGQGQAALEDARRRATTYGILAGTLPATGPGIELTINDPQGRVRAASLLDTLEELRDAGAEVVQVGDVRVGVSTYFTDSSGGGVMADGHLLTPPYRFLAIGDPHTLATAMNIPGGVLRTLHNSGADGVVAQREKITVQAVRSP</sequence>
<dbReference type="PANTHER" id="PTHR37313:SF2">
    <property type="entry name" value="UPF0749 PROTEIN YLXX"/>
    <property type="match status" value="1"/>
</dbReference>
<organism evidence="3 4">
    <name type="scientific">Actinoallomurus acaciae</name>
    <dbReference type="NCBI Taxonomy" id="502577"/>
    <lineage>
        <taxon>Bacteria</taxon>
        <taxon>Bacillati</taxon>
        <taxon>Actinomycetota</taxon>
        <taxon>Actinomycetes</taxon>
        <taxon>Streptosporangiales</taxon>
        <taxon>Thermomonosporaceae</taxon>
        <taxon>Actinoallomurus</taxon>
    </lineage>
</organism>
<comment type="similarity">
    <text evidence="1">Belongs to the UPF0749 family.</text>
</comment>
<gene>
    <name evidence="3" type="ORF">ACFFNX_37425</name>
</gene>
<evidence type="ECO:0000313" key="3">
    <source>
        <dbReference type="EMBL" id="MFB9837859.1"/>
    </source>
</evidence>
<feature type="region of interest" description="Disordered" evidence="2">
    <location>
        <begin position="1"/>
        <end position="20"/>
    </location>
</feature>
<dbReference type="Proteomes" id="UP001589627">
    <property type="component" value="Unassembled WGS sequence"/>
</dbReference>
<reference evidence="3 4" key="1">
    <citation type="submission" date="2024-09" db="EMBL/GenBank/DDBJ databases">
        <authorList>
            <person name="Sun Q."/>
            <person name="Mori K."/>
        </authorList>
    </citation>
    <scope>NUCLEOTIDE SEQUENCE [LARGE SCALE GENOMIC DNA]</scope>
    <source>
        <strain evidence="3 4">TBRC 0563</strain>
    </source>
</reference>
<evidence type="ECO:0000256" key="2">
    <source>
        <dbReference type="SAM" id="MobiDB-lite"/>
    </source>
</evidence>
<protein>
    <submittedName>
        <fullName evidence="3">DUF881 domain-containing protein</fullName>
    </submittedName>
</protein>
<comment type="caution">
    <text evidence="3">The sequence shown here is derived from an EMBL/GenBank/DDBJ whole genome shotgun (WGS) entry which is preliminary data.</text>
</comment>
<dbReference type="InterPro" id="IPR010273">
    <property type="entry name" value="DUF881"/>
</dbReference>
<accession>A0ABV5YUY8</accession>
<dbReference type="RefSeq" id="WP_378210783.1">
    <property type="nucleotide sequence ID" value="NZ_JBHLZP010000433.1"/>
</dbReference>
<name>A0ABV5YUY8_9ACTN</name>